<dbReference type="EMBL" id="ML992669">
    <property type="protein sequence ID" value="KAF2213879.1"/>
    <property type="molecule type" value="Genomic_DNA"/>
</dbReference>
<keyword evidence="3" id="KW-1185">Reference proteome</keyword>
<evidence type="ECO:0000256" key="1">
    <source>
        <dbReference type="SAM" id="MobiDB-lite"/>
    </source>
</evidence>
<proteinExistence type="predicted"/>
<sequence>MTWPRLSSIIVTRAAAVTLMIALLAVEPNLILCFALPHPVDVSEIGDKTCFSCRPRLKRVWTLHVLASDCPLRETDRTSRKCPSRKCNTRPPRLCCEDAHDEIHPILPPNSTAKDMSDDTSSFSSHPAKWLCDLANNHPDQGSPSLAG</sequence>
<protein>
    <submittedName>
        <fullName evidence="2">Uncharacterized protein</fullName>
    </submittedName>
</protein>
<reference evidence="2" key="1">
    <citation type="journal article" date="2020" name="Stud. Mycol.">
        <title>101 Dothideomycetes genomes: a test case for predicting lifestyles and emergence of pathogens.</title>
        <authorList>
            <person name="Haridas S."/>
            <person name="Albert R."/>
            <person name="Binder M."/>
            <person name="Bloem J."/>
            <person name="Labutti K."/>
            <person name="Salamov A."/>
            <person name="Andreopoulos B."/>
            <person name="Baker S."/>
            <person name="Barry K."/>
            <person name="Bills G."/>
            <person name="Bluhm B."/>
            <person name="Cannon C."/>
            <person name="Castanera R."/>
            <person name="Culley D."/>
            <person name="Daum C."/>
            <person name="Ezra D."/>
            <person name="Gonzalez J."/>
            <person name="Henrissat B."/>
            <person name="Kuo A."/>
            <person name="Liang C."/>
            <person name="Lipzen A."/>
            <person name="Lutzoni F."/>
            <person name="Magnuson J."/>
            <person name="Mondo S."/>
            <person name="Nolan M."/>
            <person name="Ohm R."/>
            <person name="Pangilinan J."/>
            <person name="Park H.-J."/>
            <person name="Ramirez L."/>
            <person name="Alfaro M."/>
            <person name="Sun H."/>
            <person name="Tritt A."/>
            <person name="Yoshinaga Y."/>
            <person name="Zwiers L.-H."/>
            <person name="Turgeon B."/>
            <person name="Goodwin S."/>
            <person name="Spatafora J."/>
            <person name="Crous P."/>
            <person name="Grigoriev I."/>
        </authorList>
    </citation>
    <scope>NUCLEOTIDE SEQUENCE</scope>
    <source>
        <strain evidence="2">SCOH1-5</strain>
    </source>
</reference>
<evidence type="ECO:0000313" key="3">
    <source>
        <dbReference type="Proteomes" id="UP000799539"/>
    </source>
</evidence>
<gene>
    <name evidence="2" type="ORF">CERZMDRAFT_83315</name>
</gene>
<organism evidence="2 3">
    <name type="scientific">Cercospora zeae-maydis SCOH1-5</name>
    <dbReference type="NCBI Taxonomy" id="717836"/>
    <lineage>
        <taxon>Eukaryota</taxon>
        <taxon>Fungi</taxon>
        <taxon>Dikarya</taxon>
        <taxon>Ascomycota</taxon>
        <taxon>Pezizomycotina</taxon>
        <taxon>Dothideomycetes</taxon>
        <taxon>Dothideomycetidae</taxon>
        <taxon>Mycosphaerellales</taxon>
        <taxon>Mycosphaerellaceae</taxon>
        <taxon>Cercospora</taxon>
    </lineage>
</organism>
<feature type="compositionally biased region" description="Polar residues" evidence="1">
    <location>
        <begin position="109"/>
        <end position="125"/>
    </location>
</feature>
<accession>A0A6A6FK69</accession>
<feature type="region of interest" description="Disordered" evidence="1">
    <location>
        <begin position="106"/>
        <end position="125"/>
    </location>
</feature>
<evidence type="ECO:0000313" key="2">
    <source>
        <dbReference type="EMBL" id="KAF2213879.1"/>
    </source>
</evidence>
<dbReference type="Proteomes" id="UP000799539">
    <property type="component" value="Unassembled WGS sequence"/>
</dbReference>
<dbReference type="AlphaFoldDB" id="A0A6A6FK69"/>
<name>A0A6A6FK69_9PEZI</name>